<protein>
    <submittedName>
        <fullName evidence="2">T5orf172 domain-containing protein</fullName>
    </submittedName>
</protein>
<keyword evidence="3" id="KW-1185">Reference proteome</keyword>
<reference evidence="3" key="1">
    <citation type="submission" date="2016-10" db="EMBL/GenBank/DDBJ databases">
        <authorList>
            <person name="Varghese N."/>
            <person name="Submissions S."/>
        </authorList>
    </citation>
    <scope>NUCLEOTIDE SEQUENCE [LARGE SCALE GENOMIC DNA]</scope>
    <source>
        <strain evidence="3">DSM 20632</strain>
    </source>
</reference>
<dbReference type="AlphaFoldDB" id="A0A1G9QQH6"/>
<dbReference type="EMBL" id="LT629700">
    <property type="protein sequence ID" value="SDM13268.1"/>
    <property type="molecule type" value="Genomic_DNA"/>
</dbReference>
<accession>A0A1G9QQH6</accession>
<evidence type="ECO:0000313" key="2">
    <source>
        <dbReference type="EMBL" id="SDM13268.1"/>
    </source>
</evidence>
<dbReference type="STRING" id="38302.SAMN04488535_2047"/>
<evidence type="ECO:0000259" key="1">
    <source>
        <dbReference type="SMART" id="SM00974"/>
    </source>
</evidence>
<dbReference type="Proteomes" id="UP000199350">
    <property type="component" value="Chromosome I"/>
</dbReference>
<dbReference type="Pfam" id="PF13455">
    <property type="entry name" value="MUG113"/>
    <property type="match status" value="1"/>
</dbReference>
<dbReference type="RefSeq" id="WP_092151784.1">
    <property type="nucleotide sequence ID" value="NZ_LT629700.1"/>
</dbReference>
<name>A0A1G9QQH6_9CORY</name>
<sequence length="385" mass="42050">MTEDHILAQLDALIESDTDGLLDTPEKPAPVTAADRLTRAFGEILEFVEANGREPDPNTMTISERKLGARLMGIRASEEKMHALRDSDHLGLLAPQEAPASVDELLASGDLIGEVPDILDVSRLPARKSPDNDHDRATRVKASDFERFEQLFADKHAGLASGGWKLTVFAGERTIKEGRFFVIGGVMAFVAEVREPAEGETKPRLRVIFENGTESSMYRESLATRIYESNGQAVTRTRMDATEIGDADVETGHIYVLRSLSEHPDLRSLGDLYKIGYTTGTVASRIAGAEKSATYLNAPVEVVADYRVYNLRPSALEHLLHRVFASVRLDAAVVDAVGGSAAATEWFLVPITVIDRAIEMIMSGDIVDYVYEPSVGDLVPITGRV</sequence>
<dbReference type="InterPro" id="IPR018306">
    <property type="entry name" value="Phage_T5_Orf172_DNA-bd"/>
</dbReference>
<dbReference type="SMART" id="SM00974">
    <property type="entry name" value="T5orf172"/>
    <property type="match status" value="1"/>
</dbReference>
<proteinExistence type="predicted"/>
<evidence type="ECO:0000313" key="3">
    <source>
        <dbReference type="Proteomes" id="UP000199350"/>
    </source>
</evidence>
<organism evidence="2 3">
    <name type="scientific">Corynebacterium mycetoides</name>
    <dbReference type="NCBI Taxonomy" id="38302"/>
    <lineage>
        <taxon>Bacteria</taxon>
        <taxon>Bacillati</taxon>
        <taxon>Actinomycetota</taxon>
        <taxon>Actinomycetes</taxon>
        <taxon>Mycobacteriales</taxon>
        <taxon>Corynebacteriaceae</taxon>
        <taxon>Corynebacterium</taxon>
    </lineage>
</organism>
<feature type="domain" description="Bacteriophage T5 Orf172 DNA-binding" evidence="1">
    <location>
        <begin position="267"/>
        <end position="361"/>
    </location>
</feature>
<dbReference type="OrthoDB" id="9814995at2"/>
<gene>
    <name evidence="2" type="ORF">SAMN04488535_2047</name>
</gene>